<proteinExistence type="predicted"/>
<dbReference type="Gene3D" id="3.30.160.60">
    <property type="entry name" value="Classic Zinc Finger"/>
    <property type="match status" value="1"/>
</dbReference>
<gene>
    <name evidence="2" type="ORF">GPUH_LOCUS4648</name>
</gene>
<keyword evidence="3" id="KW-1185">Reference proteome</keyword>
<feature type="domain" description="C2H2-type" evidence="1">
    <location>
        <begin position="72"/>
        <end position="92"/>
    </location>
</feature>
<dbReference type="AlphaFoldDB" id="A0A183D7F7"/>
<accession>A0A183D7F7</accession>
<dbReference type="OrthoDB" id="6077919at2759"/>
<evidence type="ECO:0000313" key="4">
    <source>
        <dbReference type="WBParaSite" id="GPUH_0000465501-mRNA-1"/>
    </source>
</evidence>
<evidence type="ECO:0000313" key="2">
    <source>
        <dbReference type="EMBL" id="VDK46458.1"/>
    </source>
</evidence>
<dbReference type="SMART" id="SM00355">
    <property type="entry name" value="ZnF_C2H2"/>
    <property type="match status" value="2"/>
</dbReference>
<dbReference type="InterPro" id="IPR036236">
    <property type="entry name" value="Znf_C2H2_sf"/>
</dbReference>
<organism evidence="4">
    <name type="scientific">Gongylonema pulchrum</name>
    <dbReference type="NCBI Taxonomy" id="637853"/>
    <lineage>
        <taxon>Eukaryota</taxon>
        <taxon>Metazoa</taxon>
        <taxon>Ecdysozoa</taxon>
        <taxon>Nematoda</taxon>
        <taxon>Chromadorea</taxon>
        <taxon>Rhabditida</taxon>
        <taxon>Spirurina</taxon>
        <taxon>Spiruromorpha</taxon>
        <taxon>Spiruroidea</taxon>
        <taxon>Gongylonematidae</taxon>
        <taxon>Gongylonema</taxon>
    </lineage>
</organism>
<evidence type="ECO:0000259" key="1">
    <source>
        <dbReference type="SMART" id="SM00355"/>
    </source>
</evidence>
<name>A0A183D7F7_9BILA</name>
<dbReference type="EMBL" id="UYRT01009033">
    <property type="protein sequence ID" value="VDK46458.1"/>
    <property type="molecule type" value="Genomic_DNA"/>
</dbReference>
<dbReference type="SUPFAM" id="SSF57667">
    <property type="entry name" value="beta-beta-alpha zinc fingers"/>
    <property type="match status" value="1"/>
</dbReference>
<reference evidence="4" key="1">
    <citation type="submission" date="2016-06" db="UniProtKB">
        <authorList>
            <consortium name="WormBaseParasite"/>
        </authorList>
    </citation>
    <scope>IDENTIFICATION</scope>
</reference>
<feature type="domain" description="C2H2-type" evidence="1">
    <location>
        <begin position="43"/>
        <end position="66"/>
    </location>
</feature>
<dbReference type="PROSITE" id="PS51257">
    <property type="entry name" value="PROKAR_LIPOPROTEIN"/>
    <property type="match status" value="1"/>
</dbReference>
<protein>
    <submittedName>
        <fullName evidence="4">C2H2-type domain-containing protein</fullName>
    </submittedName>
</protein>
<reference evidence="2 3" key="2">
    <citation type="submission" date="2018-11" db="EMBL/GenBank/DDBJ databases">
        <authorList>
            <consortium name="Pathogen Informatics"/>
        </authorList>
    </citation>
    <scope>NUCLEOTIDE SEQUENCE [LARGE SCALE GENOMIC DNA]</scope>
</reference>
<dbReference type="WBParaSite" id="GPUH_0000465501-mRNA-1">
    <property type="protein sequence ID" value="GPUH_0000465501-mRNA-1"/>
    <property type="gene ID" value="GPUH_0000465501"/>
</dbReference>
<sequence>MSLCDSKPLDLTVRIKQFPQNANGSSSSSCDCADEDNIANTPHRCQQCDFVPASASQLAQHVRVNHAAIQAYICRICGYKGYSLRGIRSHLRQLLL</sequence>
<dbReference type="Proteomes" id="UP000271098">
    <property type="component" value="Unassembled WGS sequence"/>
</dbReference>
<dbReference type="InterPro" id="IPR013087">
    <property type="entry name" value="Znf_C2H2_type"/>
</dbReference>
<evidence type="ECO:0000313" key="3">
    <source>
        <dbReference type="Proteomes" id="UP000271098"/>
    </source>
</evidence>